<sequence>MALDPQSKDLLEQIKAAGRPPTHALTPAEARAETDFSSFSGEPEHVGKVENKLIPGPEGQIPIRIYTPVGEGPFPTLVYFHGGGWVAGDLDGVDVSCRLLTNRAHCIVISVDYRLAPEHKYPAAVEDAYAAVKWTAEQGPTIQADPEWIAVGGDSAGGNLAAVVSLMARDKQEVSLKFQMLISPVTHHAYTTKSYEENGDGYLLTKDTMKWCWDHYLNSPEEGREPYASPLLAEDLTGLPPALVVTAGYDPLRDEGRAYAERLKHAGVYVEEAHYDELMHGFFWMPGVIDQGKKSIEKAAVSLKQAFNK</sequence>
<proteinExistence type="predicted"/>
<dbReference type="SUPFAM" id="SSF53474">
    <property type="entry name" value="alpha/beta-Hydrolases"/>
    <property type="match status" value="1"/>
</dbReference>
<dbReference type="InterPro" id="IPR029058">
    <property type="entry name" value="AB_hydrolase_fold"/>
</dbReference>
<dbReference type="EMBL" id="JBHSOZ010000003">
    <property type="protein sequence ID" value="MFC5711755.1"/>
    <property type="molecule type" value="Genomic_DNA"/>
</dbReference>
<organism evidence="4 5">
    <name type="scientific">Thalassorhabdus alkalitolerans</name>
    <dbReference type="NCBI Taxonomy" id="2282697"/>
    <lineage>
        <taxon>Bacteria</taxon>
        <taxon>Bacillati</taxon>
        <taxon>Bacillota</taxon>
        <taxon>Bacilli</taxon>
        <taxon>Bacillales</taxon>
        <taxon>Bacillaceae</taxon>
        <taxon>Thalassorhabdus</taxon>
    </lineage>
</organism>
<dbReference type="Proteomes" id="UP001596142">
    <property type="component" value="Unassembled WGS sequence"/>
</dbReference>
<dbReference type="PANTHER" id="PTHR48081">
    <property type="entry name" value="AB HYDROLASE SUPERFAMILY PROTEIN C4A8.06C"/>
    <property type="match status" value="1"/>
</dbReference>
<dbReference type="GO" id="GO:0016787">
    <property type="term" value="F:hydrolase activity"/>
    <property type="evidence" value="ECO:0007669"/>
    <property type="project" value="UniProtKB-KW"/>
</dbReference>
<dbReference type="RefSeq" id="WP_385938458.1">
    <property type="nucleotide sequence ID" value="NZ_JBHSOZ010000003.1"/>
</dbReference>
<evidence type="ECO:0000256" key="2">
    <source>
        <dbReference type="SAM" id="MobiDB-lite"/>
    </source>
</evidence>
<accession>A0ABW0YK44</accession>
<dbReference type="PANTHER" id="PTHR48081:SF8">
    <property type="entry name" value="ALPHA_BETA HYDROLASE FOLD-3 DOMAIN-CONTAINING PROTEIN-RELATED"/>
    <property type="match status" value="1"/>
</dbReference>
<keyword evidence="5" id="KW-1185">Reference proteome</keyword>
<evidence type="ECO:0000313" key="4">
    <source>
        <dbReference type="EMBL" id="MFC5711755.1"/>
    </source>
</evidence>
<dbReference type="InterPro" id="IPR050300">
    <property type="entry name" value="GDXG_lipolytic_enzyme"/>
</dbReference>
<keyword evidence="1 4" id="KW-0378">Hydrolase</keyword>
<evidence type="ECO:0000259" key="3">
    <source>
        <dbReference type="Pfam" id="PF07859"/>
    </source>
</evidence>
<dbReference type="Gene3D" id="3.40.50.1820">
    <property type="entry name" value="alpha/beta hydrolase"/>
    <property type="match status" value="1"/>
</dbReference>
<dbReference type="InterPro" id="IPR013094">
    <property type="entry name" value="AB_hydrolase_3"/>
</dbReference>
<evidence type="ECO:0000313" key="5">
    <source>
        <dbReference type="Proteomes" id="UP001596142"/>
    </source>
</evidence>
<comment type="caution">
    <text evidence="4">The sequence shown here is derived from an EMBL/GenBank/DDBJ whole genome shotgun (WGS) entry which is preliminary data.</text>
</comment>
<reference evidence="5" key="1">
    <citation type="journal article" date="2019" name="Int. J. Syst. Evol. Microbiol.">
        <title>The Global Catalogue of Microorganisms (GCM) 10K type strain sequencing project: providing services to taxonomists for standard genome sequencing and annotation.</title>
        <authorList>
            <consortium name="The Broad Institute Genomics Platform"/>
            <consortium name="The Broad Institute Genome Sequencing Center for Infectious Disease"/>
            <person name="Wu L."/>
            <person name="Ma J."/>
        </authorList>
    </citation>
    <scope>NUCLEOTIDE SEQUENCE [LARGE SCALE GENOMIC DNA]</scope>
    <source>
        <strain evidence="5">CECT 7184</strain>
    </source>
</reference>
<feature type="domain" description="Alpha/beta hydrolase fold-3" evidence="3">
    <location>
        <begin position="77"/>
        <end position="283"/>
    </location>
</feature>
<dbReference type="Pfam" id="PF07859">
    <property type="entry name" value="Abhydrolase_3"/>
    <property type="match status" value="1"/>
</dbReference>
<evidence type="ECO:0000256" key="1">
    <source>
        <dbReference type="ARBA" id="ARBA00022801"/>
    </source>
</evidence>
<gene>
    <name evidence="4" type="ORF">ACFPU1_03070</name>
</gene>
<feature type="region of interest" description="Disordered" evidence="2">
    <location>
        <begin position="1"/>
        <end position="43"/>
    </location>
</feature>
<feature type="compositionally biased region" description="Basic and acidic residues" evidence="2">
    <location>
        <begin position="1"/>
        <end position="12"/>
    </location>
</feature>
<name>A0ABW0YK44_9BACI</name>
<protein>
    <submittedName>
        <fullName evidence="4">Alpha/beta hydrolase</fullName>
    </submittedName>
</protein>